<evidence type="ECO:0000259" key="1">
    <source>
        <dbReference type="Pfam" id="PF14905"/>
    </source>
</evidence>
<reference evidence="2 3" key="1">
    <citation type="journal article" date="2021" name="Sci. Rep.">
        <title>The distribution of antibiotic resistance genes in chicken gut microbiota commensals.</title>
        <authorList>
            <person name="Juricova H."/>
            <person name="Matiasovicova J."/>
            <person name="Kubasova T."/>
            <person name="Cejkova D."/>
            <person name="Rychlik I."/>
        </authorList>
    </citation>
    <scope>NUCLEOTIDE SEQUENCE [LARGE SCALE GENOMIC DNA]</scope>
    <source>
        <strain evidence="2 3">An819</strain>
    </source>
</reference>
<accession>A0A938WPZ6</accession>
<dbReference type="AlphaFoldDB" id="A0A938WPZ6"/>
<dbReference type="Pfam" id="PF14905">
    <property type="entry name" value="OMP_b-brl_3"/>
    <property type="match status" value="1"/>
</dbReference>
<organism evidence="2 3">
    <name type="scientific">Marseilla massiliensis</name>
    <dbReference type="NCBI Taxonomy" id="1841864"/>
    <lineage>
        <taxon>Bacteria</taxon>
        <taxon>Pseudomonadati</taxon>
        <taxon>Bacteroidota</taxon>
        <taxon>Bacteroidia</taxon>
        <taxon>Bacteroidales</taxon>
        <taxon>Prevotellaceae</taxon>
        <taxon>Marseilla</taxon>
    </lineage>
</organism>
<proteinExistence type="predicted"/>
<dbReference type="InterPro" id="IPR041700">
    <property type="entry name" value="OMP_b-brl_3"/>
</dbReference>
<evidence type="ECO:0000313" key="2">
    <source>
        <dbReference type="EMBL" id="MBM6663032.1"/>
    </source>
</evidence>
<sequence length="612" mass="69629">MGRGQAVFFVDNRRIYDLSELDRLSSVDIESIEMIANPGSEYDASVKAVVRVATYANFARGLSVDARSTWYQNRNASVVEQLGLRYSAQRWMAYNNLEYRSDNDLTWKDLTQTVYADTLWNEVSNEQEHLRHNRIENTTGIDWQIGRQSYVGGRYMLTFDTYSRMDLSSDNSVYADGKPYDQLLTTGLQRGHGNRSHFVNAYYSGAIGGFKANADFDYLHSTTETDNEYDEASRAGSSRAFTAVSRVNNRMMSLRASAGRKLWRGDATVGVEYVRTRRNDNYLSTLDEMPTAQSLLKETQRAAFADYSVLTRVGLFGLGVRVENARFTFHPGNGGEDVSQSFTKVYPNLSWGIRVGQLQAQLLYSTEVNRPTYRQLSKNVLYGSRYTWQMGNPMLQPEYVHGLTLLGVWRMVQFQLGYSDTRNAIINWGTQSAAQGALSIMSYRNLPSVKEMRLAVVVSKSFGAWTPQVTTVVNKQFLNLATSMGTYSLGSPIWIVKLSNNFRLGRTLSFFVTGDYQNPGDCRNVHLSRHMWSVDFNAVKTFCHDRLSVQLKINDIFDSKKDGNDIYNDRMVMHLLNRYDFRAVSLTLGYKLNSKDDTSHSHSDADKEVKRL</sequence>
<dbReference type="Proteomes" id="UP000764045">
    <property type="component" value="Unassembled WGS sequence"/>
</dbReference>
<keyword evidence="3" id="KW-1185">Reference proteome</keyword>
<name>A0A938WPZ6_9BACT</name>
<comment type="caution">
    <text evidence="2">The sequence shown here is derived from an EMBL/GenBank/DDBJ whole genome shotgun (WGS) entry which is preliminary data.</text>
</comment>
<gene>
    <name evidence="2" type="ORF">H6B30_14990</name>
</gene>
<dbReference type="EMBL" id="JACJJL010000040">
    <property type="protein sequence ID" value="MBM6663032.1"/>
    <property type="molecule type" value="Genomic_DNA"/>
</dbReference>
<feature type="domain" description="Outer membrane protein beta-barrel" evidence="1">
    <location>
        <begin position="211"/>
        <end position="590"/>
    </location>
</feature>
<evidence type="ECO:0000313" key="3">
    <source>
        <dbReference type="Proteomes" id="UP000764045"/>
    </source>
</evidence>
<protein>
    <submittedName>
        <fullName evidence="2">Outer membrane beta-barrel protein</fullName>
    </submittedName>
</protein>
<dbReference type="SUPFAM" id="SSF56935">
    <property type="entry name" value="Porins"/>
    <property type="match status" value="1"/>
</dbReference>